<dbReference type="PANTHER" id="PTHR12466:SF8">
    <property type="entry name" value="PARAFIBROMIN"/>
    <property type="match status" value="1"/>
</dbReference>
<feature type="compositionally biased region" description="Polar residues" evidence="5">
    <location>
        <begin position="248"/>
        <end position="259"/>
    </location>
</feature>
<keyword evidence="8" id="KW-1185">Reference proteome</keyword>
<evidence type="ECO:0000256" key="5">
    <source>
        <dbReference type="SAM" id="MobiDB-lite"/>
    </source>
</evidence>
<keyword evidence="4" id="KW-0539">Nucleus</keyword>
<dbReference type="RefSeq" id="XP_005534871.1">
    <property type="nucleotide sequence ID" value="XM_005534814.1"/>
</dbReference>
<sequence>MEPLYALQKLGEFGSAMTGSRMDEDKQLLFVGTTAYPLDQLTPARRTAGARKGEPYTLRDIYVALLYTDASLREYVAYCQQNGVSRLMEAERKELVKFMLGEISVEESSLLGASVDSAGSTLRHAASALPPTTAPATGEDADQLPRGSAPARESPVPRESSAPPAIDGDKVKHERSDFNGEAPLASAADSTFLAQCREMERIQRTCDAFFELDKRKQINFLSFPVIEALRKSLIAPAPTDEQPRESAATAQSLQANGSSGVDIARGDRYRTDPLRAYREAGLTEIERLEIDPAVSLASVAASLGDVGTSTAARSKATVAPQQAASAATTLTSASEVHMPGIPAGQGQNYARKDARAAGSEKPQTGTGGLRAPATPGRGPDRGSAPIIILPSGQQPLVTMLNIRDFVEKGTFRSQEELRKQGIVQKPASPVEIYHRGQCYLFTDQPGQLQPNEWKRVVMVVCQGALWQFKGWPLPGDPAQLFARVQGVYFYYEDEEIPPTVRQWAVKCIPIRRHRRYTDEGVVREFWSLVEFACRRAQYVS</sequence>
<evidence type="ECO:0000259" key="6">
    <source>
        <dbReference type="Pfam" id="PF05179"/>
    </source>
</evidence>
<evidence type="ECO:0000256" key="1">
    <source>
        <dbReference type="ARBA" id="ARBA00004123"/>
    </source>
</evidence>
<dbReference type="PANTHER" id="PTHR12466">
    <property type="entry name" value="CDC73 DOMAIN PROTEIN"/>
    <property type="match status" value="1"/>
</dbReference>
<organism evidence="7 8">
    <name type="scientific">Cyanidioschyzon merolae (strain NIES-3377 / 10D)</name>
    <name type="common">Unicellular red alga</name>
    <dbReference type="NCBI Taxonomy" id="280699"/>
    <lineage>
        <taxon>Eukaryota</taxon>
        <taxon>Rhodophyta</taxon>
        <taxon>Bangiophyceae</taxon>
        <taxon>Cyanidiales</taxon>
        <taxon>Cyanidiaceae</taxon>
        <taxon>Cyanidioschyzon</taxon>
    </lineage>
</organism>
<feature type="compositionally biased region" description="Low complexity" evidence="5">
    <location>
        <begin position="128"/>
        <end position="137"/>
    </location>
</feature>
<dbReference type="STRING" id="280699.M1V831"/>
<keyword evidence="3" id="KW-0804">Transcription</keyword>
<feature type="region of interest" description="Disordered" evidence="5">
    <location>
        <begin position="237"/>
        <end position="266"/>
    </location>
</feature>
<feature type="region of interest" description="Disordered" evidence="5">
    <location>
        <begin position="128"/>
        <end position="183"/>
    </location>
</feature>
<dbReference type="KEGG" id="cme:CYME_CMJ135C"/>
<feature type="domain" description="Cell division control protein 73 C-terminal" evidence="6">
    <location>
        <begin position="384"/>
        <end position="530"/>
    </location>
</feature>
<gene>
    <name evidence="7" type="ORF">CYME_CMJ135C</name>
</gene>
<dbReference type="Proteomes" id="UP000007014">
    <property type="component" value="Chromosome 10"/>
</dbReference>
<dbReference type="AlphaFoldDB" id="M1V831"/>
<protein>
    <recommendedName>
        <fullName evidence="6">Cell division control protein 73 C-terminal domain-containing protein</fullName>
    </recommendedName>
</protein>
<dbReference type="InterPro" id="IPR038103">
    <property type="entry name" value="CDC73_C_sf"/>
</dbReference>
<dbReference type="GO" id="GO:0032968">
    <property type="term" value="P:positive regulation of transcription elongation by RNA polymerase II"/>
    <property type="evidence" value="ECO:0007669"/>
    <property type="project" value="TreeGrafter"/>
</dbReference>
<dbReference type="eggNOG" id="KOG3786">
    <property type="taxonomic scope" value="Eukaryota"/>
</dbReference>
<evidence type="ECO:0000256" key="2">
    <source>
        <dbReference type="ARBA" id="ARBA00010427"/>
    </source>
</evidence>
<dbReference type="OMA" id="DSTWATH"/>
<dbReference type="EMBL" id="AP006492">
    <property type="protein sequence ID" value="BAM80264.1"/>
    <property type="molecule type" value="Genomic_DNA"/>
</dbReference>
<evidence type="ECO:0000313" key="8">
    <source>
        <dbReference type="Proteomes" id="UP000007014"/>
    </source>
</evidence>
<dbReference type="InterPro" id="IPR031336">
    <property type="entry name" value="CDC73_C"/>
</dbReference>
<name>M1V831_CYAM1</name>
<dbReference type="HOGENOM" id="CLU_504705_0_0_1"/>
<dbReference type="InterPro" id="IPR007852">
    <property type="entry name" value="Cdc73/Parafibromin"/>
</dbReference>
<dbReference type="GO" id="GO:0006368">
    <property type="term" value="P:transcription elongation by RNA polymerase II"/>
    <property type="evidence" value="ECO:0007669"/>
    <property type="project" value="InterPro"/>
</dbReference>
<dbReference type="GO" id="GO:0016593">
    <property type="term" value="C:Cdc73/Paf1 complex"/>
    <property type="evidence" value="ECO:0007669"/>
    <property type="project" value="InterPro"/>
</dbReference>
<accession>M1V831</accession>
<dbReference type="Gene3D" id="3.40.50.11990">
    <property type="entry name" value="RNA polymerase II accessory factor, Cdc73 C-terminal domain"/>
    <property type="match status" value="1"/>
</dbReference>
<evidence type="ECO:0000256" key="3">
    <source>
        <dbReference type="ARBA" id="ARBA00023163"/>
    </source>
</evidence>
<feature type="region of interest" description="Disordered" evidence="5">
    <location>
        <begin position="337"/>
        <end position="384"/>
    </location>
</feature>
<dbReference type="GO" id="GO:0000993">
    <property type="term" value="F:RNA polymerase II complex binding"/>
    <property type="evidence" value="ECO:0007669"/>
    <property type="project" value="TreeGrafter"/>
</dbReference>
<dbReference type="Pfam" id="PF05179">
    <property type="entry name" value="CDC73_C"/>
    <property type="match status" value="1"/>
</dbReference>
<proteinExistence type="inferred from homology"/>
<dbReference type="GeneID" id="16994182"/>
<comment type="subcellular location">
    <subcellularLocation>
        <location evidence="1">Nucleus</location>
    </subcellularLocation>
</comment>
<feature type="compositionally biased region" description="Basic and acidic residues" evidence="5">
    <location>
        <begin position="167"/>
        <end position="178"/>
    </location>
</feature>
<reference evidence="7 8" key="2">
    <citation type="journal article" date="2007" name="BMC Biol.">
        <title>A 100%-complete sequence reveals unusually simple genomic features in the hot-spring red alga Cyanidioschyzon merolae.</title>
        <authorList>
            <person name="Nozaki H."/>
            <person name="Takano H."/>
            <person name="Misumi O."/>
            <person name="Terasawa K."/>
            <person name="Matsuzaki M."/>
            <person name="Maruyama S."/>
            <person name="Nishida K."/>
            <person name="Yagisawa F."/>
            <person name="Yoshida Y."/>
            <person name="Fujiwara T."/>
            <person name="Takio S."/>
            <person name="Tamura K."/>
            <person name="Chung S.J."/>
            <person name="Nakamura S."/>
            <person name="Kuroiwa H."/>
            <person name="Tanaka K."/>
            <person name="Sato N."/>
            <person name="Kuroiwa T."/>
        </authorList>
    </citation>
    <scope>NUCLEOTIDE SEQUENCE [LARGE SCALE GENOMIC DNA]</scope>
    <source>
        <strain evidence="7 8">10D</strain>
    </source>
</reference>
<evidence type="ECO:0000313" key="7">
    <source>
        <dbReference type="EMBL" id="BAM80264.1"/>
    </source>
</evidence>
<dbReference type="Gramene" id="CMJ135CT">
    <property type="protein sequence ID" value="CMJ135CT"/>
    <property type="gene ID" value="CMJ135C"/>
</dbReference>
<reference evidence="7 8" key="1">
    <citation type="journal article" date="2004" name="Nature">
        <title>Genome sequence of the ultrasmall unicellular red alga Cyanidioschyzon merolae 10D.</title>
        <authorList>
            <person name="Matsuzaki M."/>
            <person name="Misumi O."/>
            <person name="Shin-i T."/>
            <person name="Maruyama S."/>
            <person name="Takahara M."/>
            <person name="Miyagishima S."/>
            <person name="Mori T."/>
            <person name="Nishida K."/>
            <person name="Yagisawa F."/>
            <person name="Nishida K."/>
            <person name="Yoshida Y."/>
            <person name="Nishimura Y."/>
            <person name="Nakao S."/>
            <person name="Kobayashi T."/>
            <person name="Momoyama Y."/>
            <person name="Higashiyama T."/>
            <person name="Minoda A."/>
            <person name="Sano M."/>
            <person name="Nomoto H."/>
            <person name="Oishi K."/>
            <person name="Hayashi H."/>
            <person name="Ohta F."/>
            <person name="Nishizaka S."/>
            <person name="Haga S."/>
            <person name="Miura S."/>
            <person name="Morishita T."/>
            <person name="Kabeya Y."/>
            <person name="Terasawa K."/>
            <person name="Suzuki Y."/>
            <person name="Ishii Y."/>
            <person name="Asakawa S."/>
            <person name="Takano H."/>
            <person name="Ohta N."/>
            <person name="Kuroiwa H."/>
            <person name="Tanaka K."/>
            <person name="Shimizu N."/>
            <person name="Sugano S."/>
            <person name="Sato N."/>
            <person name="Nozaki H."/>
            <person name="Ogasawara N."/>
            <person name="Kohara Y."/>
            <person name="Kuroiwa T."/>
        </authorList>
    </citation>
    <scope>NUCLEOTIDE SEQUENCE [LARGE SCALE GENOMIC DNA]</scope>
    <source>
        <strain evidence="7 8">10D</strain>
    </source>
</reference>
<comment type="similarity">
    <text evidence="2">Belongs to the CDC73 family.</text>
</comment>
<evidence type="ECO:0000256" key="4">
    <source>
        <dbReference type="ARBA" id="ARBA00023242"/>
    </source>
</evidence>
<dbReference type="OrthoDB" id="2186602at2759"/>